<evidence type="ECO:0000313" key="4">
    <source>
        <dbReference type="EMBL" id="MDR7274955.1"/>
    </source>
</evidence>
<dbReference type="InterPro" id="IPR000182">
    <property type="entry name" value="GNAT_dom"/>
</dbReference>
<dbReference type="EMBL" id="JAVDYB010000001">
    <property type="protein sequence ID" value="MDR7274955.1"/>
    <property type="molecule type" value="Genomic_DNA"/>
</dbReference>
<evidence type="ECO:0000313" key="5">
    <source>
        <dbReference type="Proteomes" id="UP001183643"/>
    </source>
</evidence>
<dbReference type="RefSeq" id="WP_310365302.1">
    <property type="nucleotide sequence ID" value="NZ_JAVDYB010000001.1"/>
</dbReference>
<dbReference type="GO" id="GO:0016747">
    <property type="term" value="F:acyltransferase activity, transferring groups other than amino-acyl groups"/>
    <property type="evidence" value="ECO:0007669"/>
    <property type="project" value="InterPro"/>
</dbReference>
<accession>A0AAE3YK73</accession>
<evidence type="ECO:0000256" key="1">
    <source>
        <dbReference type="ARBA" id="ARBA00022679"/>
    </source>
</evidence>
<dbReference type="Gene3D" id="3.40.630.30">
    <property type="match status" value="1"/>
</dbReference>
<reference evidence="4" key="1">
    <citation type="submission" date="2023-07" db="EMBL/GenBank/DDBJ databases">
        <title>Sequencing the genomes of 1000 actinobacteria strains.</title>
        <authorList>
            <person name="Klenk H.-P."/>
        </authorList>
    </citation>
    <scope>NUCLEOTIDE SEQUENCE</scope>
    <source>
        <strain evidence="4">DSM 44707</strain>
    </source>
</reference>
<name>A0AAE3YK73_9ACTN</name>
<evidence type="ECO:0000256" key="2">
    <source>
        <dbReference type="ARBA" id="ARBA00023315"/>
    </source>
</evidence>
<dbReference type="InterPro" id="IPR050832">
    <property type="entry name" value="Bact_Acetyltransf"/>
</dbReference>
<proteinExistence type="predicted"/>
<gene>
    <name evidence="4" type="ORF">J2S41_001733</name>
</gene>
<keyword evidence="5" id="KW-1185">Reference proteome</keyword>
<sequence>MEPVIRLATAADLPLLPSIEVAAGAAFARIDMHDIAADAPPSPAEYAAHQQDGRAWVAVDGRTPVAYLLADRVDGTAHVGQVSVHPAWAGRRLGAALISTCTAWGRSWGARHTTLTTFAEVPWNAPYYARLGFTVVPPGALTPGLAAIRAAEAARGLDRWPRVTMSRDS</sequence>
<dbReference type="Pfam" id="PF00583">
    <property type="entry name" value="Acetyltransf_1"/>
    <property type="match status" value="1"/>
</dbReference>
<comment type="caution">
    <text evidence="4">The sequence shown here is derived from an EMBL/GenBank/DDBJ whole genome shotgun (WGS) entry which is preliminary data.</text>
</comment>
<organism evidence="4 5">
    <name type="scientific">Catenuloplanes atrovinosus</name>
    <dbReference type="NCBI Taxonomy" id="137266"/>
    <lineage>
        <taxon>Bacteria</taxon>
        <taxon>Bacillati</taxon>
        <taxon>Actinomycetota</taxon>
        <taxon>Actinomycetes</taxon>
        <taxon>Micromonosporales</taxon>
        <taxon>Micromonosporaceae</taxon>
        <taxon>Catenuloplanes</taxon>
    </lineage>
</organism>
<protein>
    <submittedName>
        <fullName evidence="4">GNAT superfamily N-acetyltransferase</fullName>
    </submittedName>
</protein>
<dbReference type="PANTHER" id="PTHR43877">
    <property type="entry name" value="AMINOALKYLPHOSPHONATE N-ACETYLTRANSFERASE-RELATED-RELATED"/>
    <property type="match status" value="1"/>
</dbReference>
<feature type="domain" description="N-acetyltransferase" evidence="3">
    <location>
        <begin position="3"/>
        <end position="155"/>
    </location>
</feature>
<dbReference type="InterPro" id="IPR016181">
    <property type="entry name" value="Acyl_CoA_acyltransferase"/>
</dbReference>
<keyword evidence="1" id="KW-0808">Transferase</keyword>
<evidence type="ECO:0000259" key="3">
    <source>
        <dbReference type="PROSITE" id="PS51186"/>
    </source>
</evidence>
<dbReference type="PROSITE" id="PS51186">
    <property type="entry name" value="GNAT"/>
    <property type="match status" value="1"/>
</dbReference>
<dbReference type="AlphaFoldDB" id="A0AAE3YK73"/>
<keyword evidence="2" id="KW-0012">Acyltransferase</keyword>
<dbReference type="CDD" id="cd04301">
    <property type="entry name" value="NAT_SF"/>
    <property type="match status" value="1"/>
</dbReference>
<dbReference type="SUPFAM" id="SSF55729">
    <property type="entry name" value="Acyl-CoA N-acyltransferases (Nat)"/>
    <property type="match status" value="1"/>
</dbReference>
<dbReference type="Proteomes" id="UP001183643">
    <property type="component" value="Unassembled WGS sequence"/>
</dbReference>